<keyword evidence="2" id="KW-1185">Reference proteome</keyword>
<comment type="caution">
    <text evidence="1">The sequence shown here is derived from an EMBL/GenBank/DDBJ whole genome shotgun (WGS) entry which is preliminary data.</text>
</comment>
<organism evidence="1 2">
    <name type="scientific">Cardiocondyla obscurior</name>
    <dbReference type="NCBI Taxonomy" id="286306"/>
    <lineage>
        <taxon>Eukaryota</taxon>
        <taxon>Metazoa</taxon>
        <taxon>Ecdysozoa</taxon>
        <taxon>Arthropoda</taxon>
        <taxon>Hexapoda</taxon>
        <taxon>Insecta</taxon>
        <taxon>Pterygota</taxon>
        <taxon>Neoptera</taxon>
        <taxon>Endopterygota</taxon>
        <taxon>Hymenoptera</taxon>
        <taxon>Apocrita</taxon>
        <taxon>Aculeata</taxon>
        <taxon>Formicoidea</taxon>
        <taxon>Formicidae</taxon>
        <taxon>Myrmicinae</taxon>
        <taxon>Cardiocondyla</taxon>
    </lineage>
</organism>
<sequence>MSSVLRIYHSDADRNSQFSPGKLIIVISANHGYFAPQSAFSYSARYFYNLRVQNFFHYLDCVVTLAVKNPEIKLTDPAAGVAGTASRFRGSRQSSSHPQAFSPAALSGASKLFAVPANGHSLIWCLSIRLIICGLYHYSKEINTTNIQVCIQITVEGTRVYGFVMPFALNDLRRQVLRRAAQSPCSKNERNNYIYNLIIYYYTHY</sequence>
<gene>
    <name evidence="1" type="ORF">PUN28_000598</name>
</gene>
<name>A0AAW2H0A9_9HYME</name>
<protein>
    <submittedName>
        <fullName evidence="1">Uncharacterized protein</fullName>
    </submittedName>
</protein>
<proteinExistence type="predicted"/>
<dbReference type="AlphaFoldDB" id="A0AAW2H0A9"/>
<evidence type="ECO:0000313" key="2">
    <source>
        <dbReference type="Proteomes" id="UP001430953"/>
    </source>
</evidence>
<accession>A0AAW2H0A9</accession>
<dbReference type="Proteomes" id="UP001430953">
    <property type="component" value="Unassembled WGS sequence"/>
</dbReference>
<dbReference type="EMBL" id="JADYXP020000001">
    <property type="protein sequence ID" value="KAL0132977.1"/>
    <property type="molecule type" value="Genomic_DNA"/>
</dbReference>
<evidence type="ECO:0000313" key="1">
    <source>
        <dbReference type="EMBL" id="KAL0132977.1"/>
    </source>
</evidence>
<reference evidence="1 2" key="1">
    <citation type="submission" date="2023-03" db="EMBL/GenBank/DDBJ databases">
        <title>High recombination rates correlate with genetic variation in Cardiocondyla obscurior ants.</title>
        <authorList>
            <person name="Errbii M."/>
        </authorList>
    </citation>
    <scope>NUCLEOTIDE SEQUENCE [LARGE SCALE GENOMIC DNA]</scope>
    <source>
        <strain evidence="1">Alpha-2009</strain>
        <tissue evidence="1">Whole body</tissue>
    </source>
</reference>